<keyword evidence="1" id="KW-0732">Signal</keyword>
<evidence type="ECO:0000313" key="3">
    <source>
        <dbReference type="Proteomes" id="UP000233256"/>
    </source>
</evidence>
<reference evidence="2 3" key="1">
    <citation type="journal article" date="2017" name="ISME J.">
        <title>Potential for microbial H2 and metal transformations associated with novel bacteria and archaea in deep terrestrial subsurface sediments.</title>
        <authorList>
            <person name="Hernsdorf A.W."/>
            <person name="Amano Y."/>
            <person name="Miyakawa K."/>
            <person name="Ise K."/>
            <person name="Suzuki Y."/>
            <person name="Anantharaman K."/>
            <person name="Probst A."/>
            <person name="Burstein D."/>
            <person name="Thomas B.C."/>
            <person name="Banfield J.F."/>
        </authorList>
    </citation>
    <scope>NUCLEOTIDE SEQUENCE [LARGE SCALE GENOMIC DNA]</scope>
    <source>
        <strain evidence="2">HGW-Wallbacteria-1</strain>
    </source>
</reference>
<sequence length="196" mass="21659">MTNLRLFTALIVLTLFIFSINFSATASATVVERGQRILILPFEDTAGEPEAVERVWTEVVRAFRQNGFQVAKITYVKAYLSERGVIPGMPVSQQHISGMARLFGCETYVAGRISEWRSAKKLKATALLSGGAILYGTVGLESRIINLAEGSIVWSNEVSITRKKQVFGTVQRHRRVLQDALVASVKGLFETFFSGN</sequence>
<evidence type="ECO:0000256" key="1">
    <source>
        <dbReference type="SAM" id="SignalP"/>
    </source>
</evidence>
<feature type="chain" id="PRO_5014658074" description="FlgO domain-containing protein" evidence="1">
    <location>
        <begin position="29"/>
        <end position="196"/>
    </location>
</feature>
<protein>
    <recommendedName>
        <fullName evidence="4">FlgO domain-containing protein</fullName>
    </recommendedName>
</protein>
<proteinExistence type="predicted"/>
<gene>
    <name evidence="2" type="ORF">CVV64_12645</name>
</gene>
<organism evidence="2 3">
    <name type="scientific">Candidatus Wallbacteria bacterium HGW-Wallbacteria-1</name>
    <dbReference type="NCBI Taxonomy" id="2013854"/>
    <lineage>
        <taxon>Bacteria</taxon>
        <taxon>Candidatus Walliibacteriota</taxon>
    </lineage>
</organism>
<evidence type="ECO:0000313" key="2">
    <source>
        <dbReference type="EMBL" id="PKK89770.1"/>
    </source>
</evidence>
<comment type="caution">
    <text evidence="2">The sequence shown here is derived from an EMBL/GenBank/DDBJ whole genome shotgun (WGS) entry which is preliminary data.</text>
</comment>
<dbReference type="Proteomes" id="UP000233256">
    <property type="component" value="Unassembled WGS sequence"/>
</dbReference>
<evidence type="ECO:0008006" key="4">
    <source>
        <dbReference type="Google" id="ProtNLM"/>
    </source>
</evidence>
<dbReference type="AlphaFoldDB" id="A0A2N1PN74"/>
<feature type="signal peptide" evidence="1">
    <location>
        <begin position="1"/>
        <end position="28"/>
    </location>
</feature>
<name>A0A2N1PN74_9BACT</name>
<accession>A0A2N1PN74</accession>
<dbReference type="EMBL" id="PGXC01000012">
    <property type="protein sequence ID" value="PKK89770.1"/>
    <property type="molecule type" value="Genomic_DNA"/>
</dbReference>
<dbReference type="Gene3D" id="3.40.50.10610">
    <property type="entry name" value="ABC-type transport auxiliary lipoprotein component"/>
    <property type="match status" value="1"/>
</dbReference>